<evidence type="ECO:0000313" key="2">
    <source>
        <dbReference type="EMBL" id="TWT71437.1"/>
    </source>
</evidence>
<dbReference type="AlphaFoldDB" id="A0A5C5Y6Z8"/>
<dbReference type="OrthoDB" id="274221at2"/>
<dbReference type="Proteomes" id="UP000317238">
    <property type="component" value="Unassembled WGS sequence"/>
</dbReference>
<dbReference type="InterPro" id="IPR036515">
    <property type="entry name" value="Transposase_17_sf"/>
</dbReference>
<protein>
    <recommendedName>
        <fullName evidence="1">Transposase IS200-like domain-containing protein</fullName>
    </recommendedName>
</protein>
<evidence type="ECO:0000259" key="1">
    <source>
        <dbReference type="Pfam" id="PF01797"/>
    </source>
</evidence>
<evidence type="ECO:0000313" key="3">
    <source>
        <dbReference type="Proteomes" id="UP000317238"/>
    </source>
</evidence>
<comment type="caution">
    <text evidence="2">The sequence shown here is derived from an EMBL/GenBank/DDBJ whole genome shotgun (WGS) entry which is preliminary data.</text>
</comment>
<name>A0A5C5Y6Z8_9PLAN</name>
<dbReference type="Pfam" id="PF01797">
    <property type="entry name" value="Y1_Tnp"/>
    <property type="match status" value="1"/>
</dbReference>
<dbReference type="Gene3D" id="3.30.70.1290">
    <property type="entry name" value="Transposase IS200-like"/>
    <property type="match status" value="1"/>
</dbReference>
<dbReference type="InterPro" id="IPR002686">
    <property type="entry name" value="Transposase_17"/>
</dbReference>
<sequence>MSERPFNADEPIAFFLTWTAYGTWLPGDDRGWHRWGKGGIQPSDERIQESARSEMKKSAFFLSVDDREIVEETVKRHCEIREWTLHTVNARSNHVHVVVTASGYDPKTVRDQFKAWCTRKLKPFHPGRERFWTEGGSQRWINHDDDLEAAVLYVGEAQDRKDREEHPGYER</sequence>
<dbReference type="GO" id="GO:0006313">
    <property type="term" value="P:DNA transposition"/>
    <property type="evidence" value="ECO:0007669"/>
    <property type="project" value="InterPro"/>
</dbReference>
<keyword evidence="3" id="KW-1185">Reference proteome</keyword>
<proteinExistence type="predicted"/>
<reference evidence="2 3" key="1">
    <citation type="submission" date="2019-02" db="EMBL/GenBank/DDBJ databases">
        <title>Deep-cultivation of Planctomycetes and their phenomic and genomic characterization uncovers novel biology.</title>
        <authorList>
            <person name="Wiegand S."/>
            <person name="Jogler M."/>
            <person name="Boedeker C."/>
            <person name="Pinto D."/>
            <person name="Vollmers J."/>
            <person name="Rivas-Marin E."/>
            <person name="Kohn T."/>
            <person name="Peeters S.H."/>
            <person name="Heuer A."/>
            <person name="Rast P."/>
            <person name="Oberbeckmann S."/>
            <person name="Bunk B."/>
            <person name="Jeske O."/>
            <person name="Meyerdierks A."/>
            <person name="Storesund J.E."/>
            <person name="Kallscheuer N."/>
            <person name="Luecker S."/>
            <person name="Lage O.M."/>
            <person name="Pohl T."/>
            <person name="Merkel B.J."/>
            <person name="Hornburger P."/>
            <person name="Mueller R.-W."/>
            <person name="Bruemmer F."/>
            <person name="Labrenz M."/>
            <person name="Spormann A.M."/>
            <person name="Op Den Camp H."/>
            <person name="Overmann J."/>
            <person name="Amann R."/>
            <person name="Jetten M.S.M."/>
            <person name="Mascher T."/>
            <person name="Medema M.H."/>
            <person name="Devos D.P."/>
            <person name="Kaster A.-K."/>
            <person name="Ovreas L."/>
            <person name="Rohde M."/>
            <person name="Galperin M.Y."/>
            <person name="Jogler C."/>
        </authorList>
    </citation>
    <scope>NUCLEOTIDE SEQUENCE [LARGE SCALE GENOMIC DNA]</scope>
    <source>
        <strain evidence="2 3">Pan14r</strain>
    </source>
</reference>
<dbReference type="GO" id="GO:0004803">
    <property type="term" value="F:transposase activity"/>
    <property type="evidence" value="ECO:0007669"/>
    <property type="project" value="InterPro"/>
</dbReference>
<feature type="domain" description="Transposase IS200-like" evidence="1">
    <location>
        <begin position="61"/>
        <end position="133"/>
    </location>
</feature>
<dbReference type="SUPFAM" id="SSF143422">
    <property type="entry name" value="Transposase IS200-like"/>
    <property type="match status" value="1"/>
</dbReference>
<gene>
    <name evidence="2" type="ORF">Pan14r_37470</name>
</gene>
<organism evidence="2 3">
    <name type="scientific">Crateriforma conspicua</name>
    <dbReference type="NCBI Taxonomy" id="2527996"/>
    <lineage>
        <taxon>Bacteria</taxon>
        <taxon>Pseudomonadati</taxon>
        <taxon>Planctomycetota</taxon>
        <taxon>Planctomycetia</taxon>
        <taxon>Planctomycetales</taxon>
        <taxon>Planctomycetaceae</taxon>
        <taxon>Crateriforma</taxon>
    </lineage>
</organism>
<dbReference type="GO" id="GO:0003677">
    <property type="term" value="F:DNA binding"/>
    <property type="evidence" value="ECO:0007669"/>
    <property type="project" value="InterPro"/>
</dbReference>
<dbReference type="EMBL" id="SJPL01000001">
    <property type="protein sequence ID" value="TWT71437.1"/>
    <property type="molecule type" value="Genomic_DNA"/>
</dbReference>
<accession>A0A5C5Y6Z8</accession>
<dbReference type="RefSeq" id="WP_145304120.1">
    <property type="nucleotide sequence ID" value="NZ_CP036319.1"/>
</dbReference>